<gene>
    <name evidence="3" type="ORF">ERS852491_03434</name>
</gene>
<reference evidence="3 4" key="1">
    <citation type="submission" date="2015-09" db="EMBL/GenBank/DDBJ databases">
        <authorList>
            <consortium name="Pathogen Informatics"/>
        </authorList>
    </citation>
    <scope>NUCLEOTIDE SEQUENCE [LARGE SCALE GENOMIC DNA]</scope>
    <source>
        <strain evidence="3 4">2789STDY5834876</strain>
    </source>
</reference>
<feature type="region of interest" description="Disordered" evidence="1">
    <location>
        <begin position="178"/>
        <end position="198"/>
    </location>
</feature>
<dbReference type="EMBL" id="CYZU01000037">
    <property type="protein sequence ID" value="CUO82822.1"/>
    <property type="molecule type" value="Genomic_DNA"/>
</dbReference>
<dbReference type="Proteomes" id="UP000095544">
    <property type="component" value="Unassembled WGS sequence"/>
</dbReference>
<feature type="domain" description="DUF6382" evidence="2">
    <location>
        <begin position="5"/>
        <end position="165"/>
    </location>
</feature>
<dbReference type="STRING" id="39482.ERS852491_03434"/>
<feature type="compositionally biased region" description="Acidic residues" evidence="1">
    <location>
        <begin position="187"/>
        <end position="196"/>
    </location>
</feature>
<evidence type="ECO:0000313" key="4">
    <source>
        <dbReference type="Proteomes" id="UP000095544"/>
    </source>
</evidence>
<dbReference type="Pfam" id="PF19909">
    <property type="entry name" value="DUF6382"/>
    <property type="match status" value="1"/>
</dbReference>
<dbReference type="InterPro" id="IPR045962">
    <property type="entry name" value="DUF6382"/>
</dbReference>
<evidence type="ECO:0000256" key="1">
    <source>
        <dbReference type="SAM" id="MobiDB-lite"/>
    </source>
</evidence>
<dbReference type="OrthoDB" id="9783862at2"/>
<evidence type="ECO:0000313" key="3">
    <source>
        <dbReference type="EMBL" id="CUO82822.1"/>
    </source>
</evidence>
<accession>A0A174I6N5</accession>
<evidence type="ECO:0000259" key="2">
    <source>
        <dbReference type="Pfam" id="PF19909"/>
    </source>
</evidence>
<name>A0A174I6N5_9FIRM</name>
<organism evidence="3 4">
    <name type="scientific">Faecalicatena contorta</name>
    <dbReference type="NCBI Taxonomy" id="39482"/>
    <lineage>
        <taxon>Bacteria</taxon>
        <taxon>Bacillati</taxon>
        <taxon>Bacillota</taxon>
        <taxon>Clostridia</taxon>
        <taxon>Lachnospirales</taxon>
        <taxon>Lachnospiraceae</taxon>
        <taxon>Faecalicatena</taxon>
    </lineage>
</organism>
<protein>
    <recommendedName>
        <fullName evidence="2">DUF6382 domain-containing protein</fullName>
    </recommendedName>
</protein>
<proteinExistence type="predicted"/>
<dbReference type="AlphaFoldDB" id="A0A174I6N5"/>
<dbReference type="RefSeq" id="WP_055154412.1">
    <property type="nucleotide sequence ID" value="NZ_CYZU01000037.1"/>
</dbReference>
<sequence>MKTGYEKELNRVSLHIDIPRLYEEDYQIHMLRENKIPGLLEIAGCGMDGKSRYSYTVTGLLSMKSLFEASAIKKEDMLGFVNRLMEVVKALRRFMLSPDGLLLYPEFMFYGEDTWYFCYLPGRKKSLCEAFHVITEYFVRKLDYEDTEGIMLAYELHKATLQENYDLEKIMDEYRIHEEKRRGPEPENADTPEDGEQLSPENLFSLEEEEYEPVADVETIREIGGHWSPWKKTADRLKKTKWGSWKDLILETDGKEEEDM</sequence>